<feature type="domain" description="Amidohydrolase-related" evidence="2">
    <location>
        <begin position="100"/>
        <end position="441"/>
    </location>
</feature>
<comment type="caution">
    <text evidence="3">The sequence shown here is derived from an EMBL/GenBank/DDBJ whole genome shotgun (WGS) entry which is preliminary data.</text>
</comment>
<protein>
    <submittedName>
        <fullName evidence="3">Amidohydrolase family protein</fullName>
    </submittedName>
</protein>
<keyword evidence="4" id="KW-1185">Reference proteome</keyword>
<dbReference type="Gene3D" id="2.30.40.10">
    <property type="entry name" value="Urease, subunit C, domain 1"/>
    <property type="match status" value="1"/>
</dbReference>
<dbReference type="Gene3D" id="3.20.20.140">
    <property type="entry name" value="Metal-dependent hydrolases"/>
    <property type="match status" value="1"/>
</dbReference>
<evidence type="ECO:0000313" key="4">
    <source>
        <dbReference type="Proteomes" id="UP000606003"/>
    </source>
</evidence>
<dbReference type="InterPro" id="IPR006680">
    <property type="entry name" value="Amidohydro-rel"/>
</dbReference>
<organism evidence="3 4">
    <name type="scientific">Hymenobacter armeniacus</name>
    <dbReference type="NCBI Taxonomy" id="2771358"/>
    <lineage>
        <taxon>Bacteria</taxon>
        <taxon>Pseudomonadati</taxon>
        <taxon>Bacteroidota</taxon>
        <taxon>Cytophagia</taxon>
        <taxon>Cytophagales</taxon>
        <taxon>Hymenobacteraceae</taxon>
        <taxon>Hymenobacter</taxon>
    </lineage>
</organism>
<dbReference type="CDD" id="cd01299">
    <property type="entry name" value="Met_dep_hydrolase_A"/>
    <property type="match status" value="1"/>
</dbReference>
<dbReference type="InterPro" id="IPR011059">
    <property type="entry name" value="Metal-dep_hydrolase_composite"/>
</dbReference>
<dbReference type="RefSeq" id="WP_190924758.1">
    <property type="nucleotide sequence ID" value="NZ_JACXAC010000004.1"/>
</dbReference>
<dbReference type="InterPro" id="IPR032466">
    <property type="entry name" value="Metal_Hydrolase"/>
</dbReference>
<reference evidence="3 4" key="1">
    <citation type="submission" date="2020-09" db="EMBL/GenBank/DDBJ databases">
        <authorList>
            <person name="Kim M.K."/>
        </authorList>
    </citation>
    <scope>NUCLEOTIDE SEQUENCE [LARGE SCALE GENOMIC DNA]</scope>
    <source>
        <strain evidence="3 4">BT189</strain>
    </source>
</reference>
<dbReference type="InterPro" id="IPR051781">
    <property type="entry name" value="Metallo-dep_Hydrolase"/>
</dbReference>
<feature type="chain" id="PRO_5047091796" evidence="1">
    <location>
        <begin position="39"/>
        <end position="446"/>
    </location>
</feature>
<evidence type="ECO:0000313" key="3">
    <source>
        <dbReference type="EMBL" id="MBD2722781.1"/>
    </source>
</evidence>
<dbReference type="PANTHER" id="PTHR43135">
    <property type="entry name" value="ALPHA-D-RIBOSE 1-METHYLPHOSPHONATE 5-TRIPHOSPHATE DIPHOSPHATASE"/>
    <property type="match status" value="1"/>
</dbReference>
<evidence type="ECO:0000259" key="2">
    <source>
        <dbReference type="Pfam" id="PF01979"/>
    </source>
</evidence>
<dbReference type="SUPFAM" id="SSF51338">
    <property type="entry name" value="Composite domain of metallo-dependent hydrolases"/>
    <property type="match status" value="1"/>
</dbReference>
<dbReference type="EMBL" id="JACXAC010000004">
    <property type="protein sequence ID" value="MBD2722781.1"/>
    <property type="molecule type" value="Genomic_DNA"/>
</dbReference>
<dbReference type="SUPFAM" id="SSF51556">
    <property type="entry name" value="Metallo-dependent hydrolases"/>
    <property type="match status" value="1"/>
</dbReference>
<keyword evidence="1" id="KW-0732">Signal</keyword>
<dbReference type="Proteomes" id="UP000606003">
    <property type="component" value="Unassembled WGS sequence"/>
</dbReference>
<sequence>MHCFRLPAAAPARLRAFWRLGRAGAVLLAGLLPAQARAQAGALAPATGALLLRPAAVFDGQERHVGWAVLVENERIVAVGPAAQVAAPAGARTLELPGLTLLPGLIEGHSHLLLHPYNEAAWNDQVLLESQALRVARATAHAQRTLLAGFTTARDLGTEGAGFADVGLKQAIDQGLIPGPRLLVATRALVATGSYGPKLSVDENVPQGAQEADGVDGIVRAVREQIGKGADVIKVYADYRWGLNGTAQPTFSQEELALIVQTARSAGRGVVAHASTPEGMRRAVLAGVETIEHGDDGTLEVFQLMKKRGVALCPTVTASDATSQYKGWKKGQEPLPPRLQAKHLSMQAALKAGVTLAMGGDVGVFAHGDNAREMELLVQDYGLTPLQVLRQATSGNAQIFHLADRGSIRPGLLADLVAVAGDPTQDVAAVRQVRLVMKGGVLYKQP</sequence>
<gene>
    <name evidence="3" type="ORF">IC234_11670</name>
</gene>
<accession>A0ABR8JS39</accession>
<feature type="signal peptide" evidence="1">
    <location>
        <begin position="1"/>
        <end position="38"/>
    </location>
</feature>
<proteinExistence type="predicted"/>
<name>A0ABR8JS39_9BACT</name>
<dbReference type="InterPro" id="IPR057744">
    <property type="entry name" value="OTAase-like"/>
</dbReference>
<evidence type="ECO:0000256" key="1">
    <source>
        <dbReference type="SAM" id="SignalP"/>
    </source>
</evidence>
<dbReference type="PANTHER" id="PTHR43135:SF3">
    <property type="entry name" value="ALPHA-D-RIBOSE 1-METHYLPHOSPHONATE 5-TRIPHOSPHATE DIPHOSPHATASE"/>
    <property type="match status" value="1"/>
</dbReference>
<dbReference type="Pfam" id="PF01979">
    <property type="entry name" value="Amidohydro_1"/>
    <property type="match status" value="1"/>
</dbReference>